<reference evidence="3 5" key="3">
    <citation type="submission" date="2018-04" db="EMBL/GenBank/DDBJ databases">
        <title>Genomic Encyclopedia of Type Strains, Phase IV (KMG-IV): sequencing the most valuable type-strain genomes for metagenomic binning, comparative biology and taxonomic classification.</title>
        <authorList>
            <person name="Goeker M."/>
        </authorList>
    </citation>
    <scope>NUCLEOTIDE SEQUENCE [LARGE SCALE GENOMIC DNA]</scope>
    <source>
        <strain evidence="3 5">DSM 26588</strain>
    </source>
</reference>
<dbReference type="InterPro" id="IPR029069">
    <property type="entry name" value="HotDog_dom_sf"/>
</dbReference>
<keyword evidence="4" id="KW-1185">Reference proteome</keyword>
<dbReference type="GO" id="GO:0019171">
    <property type="term" value="F:(3R)-hydroxyacyl-[acyl-carrier-protein] dehydratase activity"/>
    <property type="evidence" value="ECO:0007669"/>
    <property type="project" value="TreeGrafter"/>
</dbReference>
<name>A0A0S2W364_9FIRM</name>
<dbReference type="KEGG" id="ibu:IB211_01395c"/>
<proteinExistence type="predicted"/>
<evidence type="ECO:0000313" key="4">
    <source>
        <dbReference type="Proteomes" id="UP000064844"/>
    </source>
</evidence>
<evidence type="ECO:0000259" key="1">
    <source>
        <dbReference type="Pfam" id="PF01575"/>
    </source>
</evidence>
<dbReference type="InterPro" id="IPR050965">
    <property type="entry name" value="UPF0336/Enoyl-CoA_hydratase"/>
</dbReference>
<dbReference type="eggNOG" id="COG2030">
    <property type="taxonomic scope" value="Bacteria"/>
</dbReference>
<evidence type="ECO:0000313" key="3">
    <source>
        <dbReference type="EMBL" id="PVY59397.1"/>
    </source>
</evidence>
<dbReference type="STRING" id="1297617.IB211_01395c"/>
<dbReference type="EMBL" id="CP011307">
    <property type="protein sequence ID" value="ALP93788.1"/>
    <property type="molecule type" value="Genomic_DNA"/>
</dbReference>
<dbReference type="EMBL" id="QEKK01000002">
    <property type="protein sequence ID" value="PVY59397.1"/>
    <property type="molecule type" value="Genomic_DNA"/>
</dbReference>
<accession>A0A0S2W364</accession>
<dbReference type="OrthoDB" id="9801625at2"/>
<dbReference type="Gene3D" id="3.10.129.10">
    <property type="entry name" value="Hotdog Thioesterase"/>
    <property type="match status" value="1"/>
</dbReference>
<dbReference type="AlphaFoldDB" id="A0A0S2W364"/>
<gene>
    <name evidence="3" type="ORF">C7373_102382</name>
    <name evidence="2" type="ORF">IB211_01395c</name>
</gene>
<evidence type="ECO:0000313" key="2">
    <source>
        <dbReference type="EMBL" id="ALP93788.1"/>
    </source>
</evidence>
<evidence type="ECO:0000313" key="5">
    <source>
        <dbReference type="Proteomes" id="UP000245778"/>
    </source>
</evidence>
<dbReference type="CDD" id="cd03449">
    <property type="entry name" value="R_hydratase"/>
    <property type="match status" value="1"/>
</dbReference>
<reference evidence="4" key="2">
    <citation type="submission" date="2015-04" db="EMBL/GenBank/DDBJ databases">
        <title>A butyrogenic pathway from the amino acid lysine in a human gut commensal.</title>
        <authorList>
            <person name="de Vos W.M."/>
            <person name="Bui N.T.P."/>
            <person name="Plugge C.M."/>
            <person name="Ritari J."/>
        </authorList>
    </citation>
    <scope>NUCLEOTIDE SEQUENCE [LARGE SCALE GENOMIC DNA]</scope>
    <source>
        <strain evidence="4">AF211</strain>
    </source>
</reference>
<dbReference type="Proteomes" id="UP000064844">
    <property type="component" value="Chromosome"/>
</dbReference>
<dbReference type="GO" id="GO:0006633">
    <property type="term" value="P:fatty acid biosynthetic process"/>
    <property type="evidence" value="ECO:0007669"/>
    <property type="project" value="TreeGrafter"/>
</dbReference>
<feature type="domain" description="MaoC-like" evidence="1">
    <location>
        <begin position="18"/>
        <end position="111"/>
    </location>
</feature>
<reference evidence="2 4" key="1">
    <citation type="journal article" date="2015" name="Nat. Commun.">
        <title>Production of butyrate from lysine and the Amadori product fructoselysine by a human gut commensal.</title>
        <authorList>
            <person name="Bui T.P."/>
            <person name="Ritari J."/>
            <person name="Boeren S."/>
            <person name="de Waard P."/>
            <person name="Plugge C.M."/>
            <person name="de Vos W.M."/>
        </authorList>
    </citation>
    <scope>NUCLEOTIDE SEQUENCE [LARGE SCALE GENOMIC DNA]</scope>
    <source>
        <strain evidence="2 4">AF211</strain>
    </source>
</reference>
<dbReference type="EC" id="4.2.1.55" evidence="2"/>
<keyword evidence="2" id="KW-0456">Lyase</keyword>
<dbReference type="Pfam" id="PF01575">
    <property type="entry name" value="MaoC_dehydratas"/>
    <property type="match status" value="1"/>
</dbReference>
<dbReference type="SUPFAM" id="SSF54637">
    <property type="entry name" value="Thioesterase/thiol ester dehydrase-isomerase"/>
    <property type="match status" value="1"/>
</dbReference>
<dbReference type="PANTHER" id="PTHR43437">
    <property type="entry name" value="HYDROXYACYL-THIOESTER DEHYDRATASE TYPE 2, MITOCHONDRIAL-RELATED"/>
    <property type="match status" value="1"/>
</dbReference>
<sequence length="144" mass="15540">MPIEFKPFDSFHVGDTASQSKTITEADVVLFSGLTGDFNPIHLDAEYAKKSFFGTRLVQGMFVASLIGAVAAPLCGSASINMGQSFTFPAPARLGDTLTATIEVMEKVEEKHDLILKLTVTRQDGVVVLDGTNTVKIMDKKKKS</sequence>
<dbReference type="GeneID" id="93229501"/>
<dbReference type="RefSeq" id="WP_033116837.1">
    <property type="nucleotide sequence ID" value="NZ_CALICV010000034.1"/>
</dbReference>
<dbReference type="Proteomes" id="UP000245778">
    <property type="component" value="Unassembled WGS sequence"/>
</dbReference>
<protein>
    <submittedName>
        <fullName evidence="2">3-hydroxybutyryl-CoA dehydratase</fullName>
        <ecNumber evidence="2">4.2.1.55</ecNumber>
    </submittedName>
</protein>
<organism evidence="2 4">
    <name type="scientific">Intestinimonas butyriciproducens</name>
    <dbReference type="NCBI Taxonomy" id="1297617"/>
    <lineage>
        <taxon>Bacteria</taxon>
        <taxon>Bacillati</taxon>
        <taxon>Bacillota</taxon>
        <taxon>Clostridia</taxon>
        <taxon>Eubacteriales</taxon>
        <taxon>Intestinimonas</taxon>
    </lineage>
</organism>
<dbReference type="PANTHER" id="PTHR43437:SF3">
    <property type="entry name" value="HYDROXYACYL-THIOESTER DEHYDRATASE TYPE 2, MITOCHONDRIAL"/>
    <property type="match status" value="1"/>
</dbReference>
<dbReference type="InterPro" id="IPR002539">
    <property type="entry name" value="MaoC-like_dom"/>
</dbReference>